<reference evidence="2 3" key="1">
    <citation type="submission" date="2019-03" db="EMBL/GenBank/DDBJ databases">
        <title>Paraburkholderia sp. isolated from native Mimosa gymnas in Guartela State Park, Brazil.</title>
        <authorList>
            <person name="Paulitsch F."/>
            <person name="Hungria M."/>
            <person name="Delamuta J.R.M."/>
            <person name="Ribeiro R.A."/>
            <person name="Dall'Agnol R."/>
            <person name="Silva J.S.B."/>
        </authorList>
    </citation>
    <scope>NUCLEOTIDE SEQUENCE [LARGE SCALE GENOMIC DNA]</scope>
    <source>
        <strain evidence="2 3">CNPSo 3008</strain>
    </source>
</reference>
<protein>
    <submittedName>
        <fullName evidence="2">Uncharacterized protein</fullName>
    </submittedName>
</protein>
<feature type="region of interest" description="Disordered" evidence="1">
    <location>
        <begin position="11"/>
        <end position="56"/>
    </location>
</feature>
<proteinExistence type="predicted"/>
<name>A0A4R5L455_9BURK</name>
<dbReference type="AlphaFoldDB" id="A0A4R5L455"/>
<sequence length="85" mass="9341">MAIEFIFATPLHGAGGGDKICPLRSSMSLTSGSEGRRGNRRTQESAAFSSGERKKGVDEAKRILHNLVSLLLTQQRRKKPVVEQF</sequence>
<dbReference type="OrthoDB" id="9142258at2"/>
<dbReference type="EMBL" id="SMOD01000061">
    <property type="protein sequence ID" value="TDG02497.1"/>
    <property type="molecule type" value="Genomic_DNA"/>
</dbReference>
<gene>
    <name evidence="2" type="ORF">E1N52_39615</name>
</gene>
<dbReference type="RefSeq" id="WP_133190183.1">
    <property type="nucleotide sequence ID" value="NZ_SMOD01000061.1"/>
</dbReference>
<organism evidence="2 3">
    <name type="scientific">Paraburkholderia guartelaensis</name>
    <dbReference type="NCBI Taxonomy" id="2546446"/>
    <lineage>
        <taxon>Bacteria</taxon>
        <taxon>Pseudomonadati</taxon>
        <taxon>Pseudomonadota</taxon>
        <taxon>Betaproteobacteria</taxon>
        <taxon>Burkholderiales</taxon>
        <taxon>Burkholderiaceae</taxon>
        <taxon>Paraburkholderia</taxon>
    </lineage>
</organism>
<evidence type="ECO:0000313" key="2">
    <source>
        <dbReference type="EMBL" id="TDG02497.1"/>
    </source>
</evidence>
<accession>A0A4R5L455</accession>
<evidence type="ECO:0000313" key="3">
    <source>
        <dbReference type="Proteomes" id="UP000295606"/>
    </source>
</evidence>
<comment type="caution">
    <text evidence="2">The sequence shown here is derived from an EMBL/GenBank/DDBJ whole genome shotgun (WGS) entry which is preliminary data.</text>
</comment>
<evidence type="ECO:0000256" key="1">
    <source>
        <dbReference type="SAM" id="MobiDB-lite"/>
    </source>
</evidence>
<dbReference type="Proteomes" id="UP000295606">
    <property type="component" value="Unassembled WGS sequence"/>
</dbReference>
<feature type="compositionally biased region" description="Basic and acidic residues" evidence="1">
    <location>
        <begin position="34"/>
        <end position="43"/>
    </location>
</feature>